<feature type="transmembrane region" description="Helical" evidence="1">
    <location>
        <begin position="70"/>
        <end position="95"/>
    </location>
</feature>
<evidence type="ECO:0000313" key="2">
    <source>
        <dbReference type="EMBL" id="MDR4307370.1"/>
    </source>
</evidence>
<dbReference type="EMBL" id="JADBEO010000024">
    <property type="protein sequence ID" value="MDR4307370.1"/>
    <property type="molecule type" value="Genomic_DNA"/>
</dbReference>
<dbReference type="Proteomes" id="UP001181622">
    <property type="component" value="Unassembled WGS sequence"/>
</dbReference>
<name>A0ABU1DHJ0_9HYPH</name>
<accession>A0ABU1DHJ0</accession>
<evidence type="ECO:0000313" key="3">
    <source>
        <dbReference type="Proteomes" id="UP001181622"/>
    </source>
</evidence>
<protein>
    <submittedName>
        <fullName evidence="2">Uncharacterized protein</fullName>
    </submittedName>
</protein>
<feature type="transmembrane region" description="Helical" evidence="1">
    <location>
        <begin position="12"/>
        <end position="30"/>
    </location>
</feature>
<gene>
    <name evidence="2" type="ORF">IHQ68_12155</name>
</gene>
<sequence length="215" mass="22106">MSQGDRFRTNVTLVVVAYAVLLGVLVYALGDDLGRPVQNMAPQVSWLMPDTTAVRVAALKATDRAGAAGLYALAAALSWGLIGALAAAGFAWGVLNKGATVLGVDKAVTYLTALAGLYALATLTEVLLHATDLPMPRGGLHAMPALWFGAMIPSAAILARLAALLAHDAGSLIMIAVEAEPARLAELVSVAEEHRGAGSMEARLARLLAGREAAS</sequence>
<dbReference type="RefSeq" id="WP_309392155.1">
    <property type="nucleotide sequence ID" value="NZ_JADBEO010000024.1"/>
</dbReference>
<reference evidence="2" key="1">
    <citation type="submission" date="2020-10" db="EMBL/GenBank/DDBJ databases">
        <authorList>
            <person name="Abbas A."/>
            <person name="Razzaq R."/>
            <person name="Waqas M."/>
            <person name="Abbas N."/>
            <person name="Nielsen T.K."/>
            <person name="Hansen L.H."/>
            <person name="Hussain S."/>
            <person name="Shahid M."/>
        </authorList>
    </citation>
    <scope>NUCLEOTIDE SEQUENCE</scope>
    <source>
        <strain evidence="2">S14</strain>
    </source>
</reference>
<feature type="transmembrane region" description="Helical" evidence="1">
    <location>
        <begin position="145"/>
        <end position="166"/>
    </location>
</feature>
<feature type="transmembrane region" description="Helical" evidence="1">
    <location>
        <begin position="107"/>
        <end position="130"/>
    </location>
</feature>
<evidence type="ECO:0000256" key="1">
    <source>
        <dbReference type="SAM" id="Phobius"/>
    </source>
</evidence>
<keyword evidence="3" id="KW-1185">Reference proteome</keyword>
<keyword evidence="1" id="KW-0812">Transmembrane</keyword>
<proteinExistence type="predicted"/>
<organism evidence="2 3">
    <name type="scientific">Chelatococcus sambhunathii</name>
    <dbReference type="NCBI Taxonomy" id="363953"/>
    <lineage>
        <taxon>Bacteria</taxon>
        <taxon>Pseudomonadati</taxon>
        <taxon>Pseudomonadota</taxon>
        <taxon>Alphaproteobacteria</taxon>
        <taxon>Hyphomicrobiales</taxon>
        <taxon>Chelatococcaceae</taxon>
        <taxon>Chelatococcus</taxon>
    </lineage>
</organism>
<keyword evidence="1" id="KW-0472">Membrane</keyword>
<keyword evidence="1" id="KW-1133">Transmembrane helix</keyword>
<comment type="caution">
    <text evidence="2">The sequence shown here is derived from an EMBL/GenBank/DDBJ whole genome shotgun (WGS) entry which is preliminary data.</text>
</comment>